<keyword evidence="4" id="KW-0560">Oxidoreductase</keyword>
<dbReference type="PANTHER" id="PTHR43706">
    <property type="entry name" value="NADH DEHYDROGENASE"/>
    <property type="match status" value="1"/>
</dbReference>
<evidence type="ECO:0000256" key="4">
    <source>
        <dbReference type="ARBA" id="ARBA00023002"/>
    </source>
</evidence>
<keyword evidence="6" id="KW-0732">Signal</keyword>
<evidence type="ECO:0000256" key="3">
    <source>
        <dbReference type="ARBA" id="ARBA00022827"/>
    </source>
</evidence>
<organism evidence="8 9">
    <name type="scientific">Qipengyuania pacifica</name>
    <dbReference type="NCBI Taxonomy" id="2860199"/>
    <lineage>
        <taxon>Bacteria</taxon>
        <taxon>Pseudomonadati</taxon>
        <taxon>Pseudomonadota</taxon>
        <taxon>Alphaproteobacteria</taxon>
        <taxon>Sphingomonadales</taxon>
        <taxon>Erythrobacteraceae</taxon>
        <taxon>Qipengyuania</taxon>
    </lineage>
</organism>
<keyword evidence="5" id="KW-0520">NAD</keyword>
<dbReference type="Gene3D" id="3.50.50.100">
    <property type="match status" value="1"/>
</dbReference>
<keyword evidence="9" id="KW-1185">Reference proteome</keyword>
<evidence type="ECO:0000313" key="8">
    <source>
        <dbReference type="EMBL" id="MBX7489820.1"/>
    </source>
</evidence>
<sequence>MSKKCILIAGSGFAGLWAAISAARAIELTDKQDEVEIVMVSPSPTLAIRPRLYEAVIENMNPSIAEILDTLDVRHIAGVVRDIDADGKTAVIIHNDGTSETVGYDRFVLATGSKLFAPSIPGLDEYSFNVDTLPAAEKLEAHLQSLVDEPPSEARNTVVIAGGGFTGIEGATEMPERLRSILGRDASVRVLIVDPAEQIGKEMGDQVVEVVEQALDELGIESRSGVLVSAIEKDSVTLSSGEEIPARTVVWSAGMRAHELTAQVPGEKDELGRVVGDEFLRAPAARGIFVTGDTVKAATDDVGNYAVMSCQHSLSLGRVAGHNAAAELVGLELHPYSQPKYVTCLDLGPWGALLTEGWDRQVQMKGADAKKVKEEINRVWIYPPEADKNTMFAVANPDHVIVP</sequence>
<dbReference type="InterPro" id="IPR036188">
    <property type="entry name" value="FAD/NAD-bd_sf"/>
</dbReference>
<proteinExistence type="inferred from homology"/>
<dbReference type="PANTHER" id="PTHR43706:SF45">
    <property type="entry name" value="NADH DEHYDROGENASE-LIKE PROTEIN RV1812C"/>
    <property type="match status" value="1"/>
</dbReference>
<keyword evidence="2" id="KW-0285">Flavoprotein</keyword>
<evidence type="ECO:0000256" key="1">
    <source>
        <dbReference type="ARBA" id="ARBA00005272"/>
    </source>
</evidence>
<evidence type="ECO:0000313" key="9">
    <source>
        <dbReference type="Proteomes" id="UP000776651"/>
    </source>
</evidence>
<dbReference type="Proteomes" id="UP000776651">
    <property type="component" value="Unassembled WGS sequence"/>
</dbReference>
<keyword evidence="3" id="KW-0274">FAD</keyword>
<dbReference type="Pfam" id="PF07992">
    <property type="entry name" value="Pyr_redox_2"/>
    <property type="match status" value="1"/>
</dbReference>
<name>A0ABS7JKB5_9SPHN</name>
<dbReference type="InterPro" id="IPR023753">
    <property type="entry name" value="FAD/NAD-binding_dom"/>
</dbReference>
<feature type="chain" id="PRO_5045525051" evidence="6">
    <location>
        <begin position="26"/>
        <end position="403"/>
    </location>
</feature>
<dbReference type="PRINTS" id="PR00469">
    <property type="entry name" value="PNDRDTASEII"/>
</dbReference>
<dbReference type="PRINTS" id="PR00368">
    <property type="entry name" value="FADPNR"/>
</dbReference>
<comment type="similarity">
    <text evidence="1">Belongs to the NADH dehydrogenase family.</text>
</comment>
<dbReference type="EMBL" id="JAIGNQ010000004">
    <property type="protein sequence ID" value="MBX7489820.1"/>
    <property type="molecule type" value="Genomic_DNA"/>
</dbReference>
<dbReference type="RefSeq" id="WP_221598888.1">
    <property type="nucleotide sequence ID" value="NZ_JAIGNQ010000004.1"/>
</dbReference>
<evidence type="ECO:0000256" key="6">
    <source>
        <dbReference type="SAM" id="SignalP"/>
    </source>
</evidence>
<gene>
    <name evidence="8" type="ORF">K3177_15030</name>
</gene>
<feature type="domain" description="FAD/NAD(P)-binding" evidence="7">
    <location>
        <begin position="6"/>
        <end position="300"/>
    </location>
</feature>
<dbReference type="SUPFAM" id="SSF51905">
    <property type="entry name" value="FAD/NAD(P)-binding domain"/>
    <property type="match status" value="1"/>
</dbReference>
<protein>
    <submittedName>
        <fullName evidence="8">FAD-dependent oxidoreductase</fullName>
    </submittedName>
</protein>
<reference evidence="8 9" key="1">
    <citation type="submission" date="2021-08" db="EMBL/GenBank/DDBJ databases">
        <title>Comparative Genomics Analysis of the Genus Qipengyuania Reveals Extensive Genetic Diversity and Metabolic Versatility, Including the Description of Fifteen Novel Species.</title>
        <authorList>
            <person name="Liu Y."/>
        </authorList>
    </citation>
    <scope>NUCLEOTIDE SEQUENCE [LARGE SCALE GENOMIC DNA]</scope>
    <source>
        <strain evidence="8 9">GH25</strain>
    </source>
</reference>
<evidence type="ECO:0000256" key="5">
    <source>
        <dbReference type="ARBA" id="ARBA00023027"/>
    </source>
</evidence>
<evidence type="ECO:0000259" key="7">
    <source>
        <dbReference type="Pfam" id="PF07992"/>
    </source>
</evidence>
<comment type="caution">
    <text evidence="8">The sequence shown here is derived from an EMBL/GenBank/DDBJ whole genome shotgun (WGS) entry which is preliminary data.</text>
</comment>
<feature type="signal peptide" evidence="6">
    <location>
        <begin position="1"/>
        <end position="25"/>
    </location>
</feature>
<dbReference type="InterPro" id="IPR045024">
    <property type="entry name" value="NDH-2"/>
</dbReference>
<accession>A0ABS7JKB5</accession>
<evidence type="ECO:0000256" key="2">
    <source>
        <dbReference type="ARBA" id="ARBA00022630"/>
    </source>
</evidence>